<feature type="domain" description="Response regulatory" evidence="3">
    <location>
        <begin position="144"/>
        <end position="261"/>
    </location>
</feature>
<evidence type="ECO:0000313" key="5">
    <source>
        <dbReference type="Proteomes" id="UP000614272"/>
    </source>
</evidence>
<evidence type="ECO:0000313" key="4">
    <source>
        <dbReference type="EMBL" id="GGD74490.1"/>
    </source>
</evidence>
<dbReference type="Gene3D" id="3.40.50.2300">
    <property type="match status" value="2"/>
</dbReference>
<proteinExistence type="predicted"/>
<dbReference type="SMART" id="SM00448">
    <property type="entry name" value="REC"/>
    <property type="match status" value="2"/>
</dbReference>
<dbReference type="InterPro" id="IPR001789">
    <property type="entry name" value="Sig_transdc_resp-reg_receiver"/>
</dbReference>
<feature type="domain" description="Response regulatory" evidence="3">
    <location>
        <begin position="4"/>
        <end position="120"/>
    </location>
</feature>
<name>A0ABQ1RM40_9ALTE</name>
<keyword evidence="1 2" id="KW-0597">Phosphoprotein</keyword>
<feature type="modified residue" description="4-aspartylphosphate" evidence="2">
    <location>
        <position position="53"/>
    </location>
</feature>
<keyword evidence="5" id="KW-1185">Reference proteome</keyword>
<dbReference type="PROSITE" id="PS50110">
    <property type="entry name" value="RESPONSE_REGULATORY"/>
    <property type="match status" value="2"/>
</dbReference>
<reference evidence="5" key="1">
    <citation type="journal article" date="2019" name="Int. J. Syst. Evol. Microbiol.">
        <title>The Global Catalogue of Microorganisms (GCM) 10K type strain sequencing project: providing services to taxonomists for standard genome sequencing and annotation.</title>
        <authorList>
            <consortium name="The Broad Institute Genomics Platform"/>
            <consortium name="The Broad Institute Genome Sequencing Center for Infectious Disease"/>
            <person name="Wu L."/>
            <person name="Ma J."/>
        </authorList>
    </citation>
    <scope>NUCLEOTIDE SEQUENCE [LARGE SCALE GENOMIC DNA]</scope>
    <source>
        <strain evidence="5">CGMCC 1.12923</strain>
    </source>
</reference>
<feature type="modified residue" description="4-aspartylphosphate" evidence="2">
    <location>
        <position position="193"/>
    </location>
</feature>
<accession>A0ABQ1RM40</accession>
<dbReference type="EMBL" id="BMGJ01000015">
    <property type="protein sequence ID" value="GGD74490.1"/>
    <property type="molecule type" value="Genomic_DNA"/>
</dbReference>
<evidence type="ECO:0000256" key="1">
    <source>
        <dbReference type="ARBA" id="ARBA00022553"/>
    </source>
</evidence>
<protein>
    <recommendedName>
        <fullName evidence="3">Response regulatory domain-containing protein</fullName>
    </recommendedName>
</protein>
<gene>
    <name evidence="4" type="ORF">GCM10011357_31900</name>
</gene>
<dbReference type="InterPro" id="IPR050595">
    <property type="entry name" value="Bact_response_regulator"/>
</dbReference>
<dbReference type="RefSeq" id="WP_099035916.1">
    <property type="nucleotide sequence ID" value="NZ_BMGJ01000015.1"/>
</dbReference>
<comment type="caution">
    <text evidence="4">The sequence shown here is derived from an EMBL/GenBank/DDBJ whole genome shotgun (WGS) entry which is preliminary data.</text>
</comment>
<dbReference type="Pfam" id="PF00072">
    <property type="entry name" value="Response_reg"/>
    <property type="match status" value="2"/>
</dbReference>
<evidence type="ECO:0000256" key="2">
    <source>
        <dbReference type="PROSITE-ProRule" id="PRU00169"/>
    </source>
</evidence>
<sequence>MSATILTIEDNPDNLALMVYILEAFDFRVETATDGHKGLETASRVNPDLILCDIQMPEMDGYQVIRHLKDDTRLAHIPVIAVTAFAMEADSQKIKRAGFDGYITKPIEPEDFVEQIRTFLPSAKVRNQESSFVAPASVEQNKKTVLVVDDQPVNLELATSLLEHYGYRVLRAQGMKKARMILRDGVPDLILSDVCMDDGNGYDFIRVVKAEPALQDVPFIFLTSTAICETERAKGLALGADKFLFRPMEPQQLLREVEQCMNRNGPRQ</sequence>
<dbReference type="Proteomes" id="UP000614272">
    <property type="component" value="Unassembled WGS sequence"/>
</dbReference>
<organism evidence="4 5">
    <name type="scientific">Lacimicrobium alkaliphilum</name>
    <dbReference type="NCBI Taxonomy" id="1526571"/>
    <lineage>
        <taxon>Bacteria</taxon>
        <taxon>Pseudomonadati</taxon>
        <taxon>Pseudomonadota</taxon>
        <taxon>Gammaproteobacteria</taxon>
        <taxon>Alteromonadales</taxon>
        <taxon>Alteromonadaceae</taxon>
        <taxon>Lacimicrobium</taxon>
    </lineage>
</organism>
<evidence type="ECO:0000259" key="3">
    <source>
        <dbReference type="PROSITE" id="PS50110"/>
    </source>
</evidence>
<dbReference type="InterPro" id="IPR011006">
    <property type="entry name" value="CheY-like_superfamily"/>
</dbReference>
<dbReference type="PANTHER" id="PTHR44591:SF3">
    <property type="entry name" value="RESPONSE REGULATORY DOMAIN-CONTAINING PROTEIN"/>
    <property type="match status" value="1"/>
</dbReference>
<dbReference type="SUPFAM" id="SSF52172">
    <property type="entry name" value="CheY-like"/>
    <property type="match status" value="2"/>
</dbReference>
<dbReference type="PANTHER" id="PTHR44591">
    <property type="entry name" value="STRESS RESPONSE REGULATOR PROTEIN 1"/>
    <property type="match status" value="1"/>
</dbReference>